<sequence>MAENTLSIREKIGYGMGDAGCNIIFGAIMLFVNYFYTDIFGLAPALVGVLLLSVRVIDAVTDPIMGALADRTRSKYGRFRPWLLWIAFPYALFSVLMFTTPEWTYNSKVIYAFVTYFLLSITYTAINIPYCSLGTVMTADPKERVACQSYRFVMVGIATLLLSLTLLPMADWFGGADKAKGYQMAMTVLAFIGMCMFLFCFATVRERIRPAVQTNDELKKDLKDVWKMTSGCASCCSRCATSVRALSAWPPPCTTSPG</sequence>
<evidence type="ECO:0000313" key="3">
    <source>
        <dbReference type="EMBL" id="SQC39226.1"/>
    </source>
</evidence>
<dbReference type="Proteomes" id="UP000251088">
    <property type="component" value="Unassembled WGS sequence"/>
</dbReference>
<dbReference type="GO" id="GO:0008643">
    <property type="term" value="P:carbohydrate transport"/>
    <property type="evidence" value="ECO:0007669"/>
    <property type="project" value="InterPro"/>
</dbReference>
<dbReference type="GO" id="GO:0015293">
    <property type="term" value="F:symporter activity"/>
    <property type="evidence" value="ECO:0007669"/>
    <property type="project" value="InterPro"/>
</dbReference>
<evidence type="ECO:0000256" key="2">
    <source>
        <dbReference type="SAM" id="Phobius"/>
    </source>
</evidence>
<keyword evidence="2" id="KW-1133">Transmembrane helix</keyword>
<dbReference type="GO" id="GO:0005886">
    <property type="term" value="C:plasma membrane"/>
    <property type="evidence" value="ECO:0007669"/>
    <property type="project" value="TreeGrafter"/>
</dbReference>
<dbReference type="InterPro" id="IPR039672">
    <property type="entry name" value="MFS_2"/>
</dbReference>
<dbReference type="EMBL" id="UAWN01000014">
    <property type="protein sequence ID" value="SQC39226.1"/>
    <property type="molecule type" value="Genomic_DNA"/>
</dbReference>
<dbReference type="NCBIfam" id="TIGR00792">
    <property type="entry name" value="gph"/>
    <property type="match status" value="1"/>
</dbReference>
<evidence type="ECO:0000313" key="4">
    <source>
        <dbReference type="Proteomes" id="UP000251088"/>
    </source>
</evidence>
<keyword evidence="2" id="KW-0812">Transmembrane</keyword>
<proteinExistence type="inferred from homology"/>
<reference evidence="3 4" key="1">
    <citation type="submission" date="2018-06" db="EMBL/GenBank/DDBJ databases">
        <authorList>
            <consortium name="Pathogen Informatics"/>
            <person name="Doyle S."/>
        </authorList>
    </citation>
    <scope>NUCLEOTIDE SEQUENCE [LARGE SCALE GENOMIC DNA]</scope>
    <source>
        <strain evidence="3 4">NCTC9128</strain>
    </source>
</reference>
<name>A0A2X3EP61_KLEPN</name>
<protein>
    <submittedName>
        <fullName evidence="3">GPH family transporter</fullName>
    </submittedName>
</protein>
<dbReference type="GO" id="GO:0006814">
    <property type="term" value="P:sodium ion transport"/>
    <property type="evidence" value="ECO:0007669"/>
    <property type="project" value="InterPro"/>
</dbReference>
<feature type="transmembrane region" description="Helical" evidence="2">
    <location>
        <begin position="110"/>
        <end position="131"/>
    </location>
</feature>
<dbReference type="InterPro" id="IPR001927">
    <property type="entry name" value="Na/Gal_symport"/>
</dbReference>
<dbReference type="CDD" id="cd17332">
    <property type="entry name" value="MFS_MelB_like"/>
    <property type="match status" value="1"/>
</dbReference>
<accession>A0A2X3EP61</accession>
<dbReference type="SUPFAM" id="SSF103473">
    <property type="entry name" value="MFS general substrate transporter"/>
    <property type="match status" value="1"/>
</dbReference>
<evidence type="ECO:0000256" key="1">
    <source>
        <dbReference type="ARBA" id="ARBA00009617"/>
    </source>
</evidence>
<comment type="similarity">
    <text evidence="1">Belongs to the sodium:galactoside symporter (TC 2.A.2) family.</text>
</comment>
<dbReference type="PANTHER" id="PTHR11328:SF24">
    <property type="entry name" value="MAJOR FACILITATOR SUPERFAMILY (MFS) PROFILE DOMAIN-CONTAINING PROTEIN"/>
    <property type="match status" value="1"/>
</dbReference>
<feature type="transmembrane region" description="Helical" evidence="2">
    <location>
        <begin position="42"/>
        <end position="61"/>
    </location>
</feature>
<feature type="transmembrane region" description="Helical" evidence="2">
    <location>
        <begin position="82"/>
        <end position="98"/>
    </location>
</feature>
<dbReference type="PANTHER" id="PTHR11328">
    <property type="entry name" value="MAJOR FACILITATOR SUPERFAMILY DOMAIN-CONTAINING PROTEIN"/>
    <property type="match status" value="1"/>
</dbReference>
<keyword evidence="2" id="KW-0472">Membrane</keyword>
<dbReference type="AlphaFoldDB" id="A0A2X3EP61"/>
<feature type="transmembrane region" description="Helical" evidence="2">
    <location>
        <begin position="182"/>
        <end position="204"/>
    </location>
</feature>
<feature type="transmembrane region" description="Helical" evidence="2">
    <location>
        <begin position="12"/>
        <end position="36"/>
    </location>
</feature>
<dbReference type="InterPro" id="IPR036259">
    <property type="entry name" value="MFS_trans_sf"/>
</dbReference>
<gene>
    <name evidence="3" type="primary">yicJ_5</name>
    <name evidence="3" type="ORF">NCTC9128_05355</name>
</gene>
<feature type="transmembrane region" description="Helical" evidence="2">
    <location>
        <begin position="152"/>
        <end position="170"/>
    </location>
</feature>
<organism evidence="3 4">
    <name type="scientific">Klebsiella pneumoniae</name>
    <dbReference type="NCBI Taxonomy" id="573"/>
    <lineage>
        <taxon>Bacteria</taxon>
        <taxon>Pseudomonadati</taxon>
        <taxon>Pseudomonadota</taxon>
        <taxon>Gammaproteobacteria</taxon>
        <taxon>Enterobacterales</taxon>
        <taxon>Enterobacteriaceae</taxon>
        <taxon>Klebsiella/Raoultella group</taxon>
        <taxon>Klebsiella</taxon>
        <taxon>Klebsiella pneumoniae complex</taxon>
    </lineage>
</organism>
<dbReference type="Gene3D" id="1.20.1250.20">
    <property type="entry name" value="MFS general substrate transporter like domains"/>
    <property type="match status" value="1"/>
</dbReference>
<dbReference type="Pfam" id="PF13347">
    <property type="entry name" value="MFS_2"/>
    <property type="match status" value="1"/>
</dbReference>